<dbReference type="Pfam" id="PF00486">
    <property type="entry name" value="Trans_reg_C"/>
    <property type="match status" value="1"/>
</dbReference>
<keyword evidence="1 6" id="KW-0597">Phosphoprotein</keyword>
<dbReference type="Pfam" id="PF00072">
    <property type="entry name" value="Response_reg"/>
    <property type="match status" value="1"/>
</dbReference>
<dbReference type="PROSITE" id="PS51755">
    <property type="entry name" value="OMPR_PHOB"/>
    <property type="match status" value="1"/>
</dbReference>
<keyword evidence="4 7" id="KW-0238">DNA-binding</keyword>
<evidence type="ECO:0000256" key="7">
    <source>
        <dbReference type="PROSITE-ProRule" id="PRU01091"/>
    </source>
</evidence>
<sequence length="248" mass="28531">MKHALGTGGIQLGNRKILIIEDEVNISDILSHYLRNEGFQTKVANCGNQGLQLVQEFLPDLVLLDLMMPDIDGFEVCKRITANYIIPIIMITAKSDDIDKILGMELGADDYITKPFNIREVSVRIKSIFRRIDLISEAAVDQEHKAIKIGKEIEIYKERHEIYKNGKQIEFTNKEYELLVYLAEHKGRAITREELLDQVWGYEFIGDGRTVDIHVRRVRKKLNEDKHTSIIETIFGVGYKLVFEKVPS</sequence>
<dbReference type="SMART" id="SM00448">
    <property type="entry name" value="REC"/>
    <property type="match status" value="1"/>
</dbReference>
<dbReference type="Gene3D" id="3.40.50.2300">
    <property type="match status" value="1"/>
</dbReference>
<evidence type="ECO:0000256" key="3">
    <source>
        <dbReference type="ARBA" id="ARBA00023015"/>
    </source>
</evidence>
<keyword evidence="2" id="KW-0902">Two-component regulatory system</keyword>
<evidence type="ECO:0000256" key="1">
    <source>
        <dbReference type="ARBA" id="ARBA00022553"/>
    </source>
</evidence>
<gene>
    <name evidence="10" type="ORF">G9U52_36645</name>
</gene>
<dbReference type="InterPro" id="IPR001867">
    <property type="entry name" value="OmpR/PhoB-type_DNA-bd"/>
</dbReference>
<proteinExistence type="predicted"/>
<keyword evidence="3" id="KW-0805">Transcription regulation</keyword>
<keyword evidence="11" id="KW-1185">Reference proteome</keyword>
<dbReference type="Gene3D" id="1.10.10.10">
    <property type="entry name" value="Winged helix-like DNA-binding domain superfamily/Winged helix DNA-binding domain"/>
    <property type="match status" value="1"/>
</dbReference>
<dbReference type="Proteomes" id="UP001165962">
    <property type="component" value="Unassembled WGS sequence"/>
</dbReference>
<dbReference type="Gene3D" id="6.10.250.690">
    <property type="match status" value="1"/>
</dbReference>
<feature type="modified residue" description="4-aspartylphosphate" evidence="6">
    <location>
        <position position="65"/>
    </location>
</feature>
<dbReference type="InterPro" id="IPR036388">
    <property type="entry name" value="WH-like_DNA-bd_sf"/>
</dbReference>
<feature type="domain" description="Response regulatory" evidence="8">
    <location>
        <begin position="16"/>
        <end position="129"/>
    </location>
</feature>
<evidence type="ECO:0000313" key="11">
    <source>
        <dbReference type="Proteomes" id="UP001165962"/>
    </source>
</evidence>
<dbReference type="SUPFAM" id="SSF52172">
    <property type="entry name" value="CheY-like"/>
    <property type="match status" value="1"/>
</dbReference>
<dbReference type="InterPro" id="IPR011006">
    <property type="entry name" value="CheY-like_superfamily"/>
</dbReference>
<evidence type="ECO:0000256" key="5">
    <source>
        <dbReference type="ARBA" id="ARBA00023163"/>
    </source>
</evidence>
<protein>
    <submittedName>
        <fullName evidence="10">Response regulator transcription factor</fullName>
    </submittedName>
</protein>
<evidence type="ECO:0000313" key="10">
    <source>
        <dbReference type="EMBL" id="NHN35257.1"/>
    </source>
</evidence>
<evidence type="ECO:0000259" key="9">
    <source>
        <dbReference type="PROSITE" id="PS51755"/>
    </source>
</evidence>
<feature type="DNA-binding region" description="OmpR/PhoB-type" evidence="7">
    <location>
        <begin position="144"/>
        <end position="243"/>
    </location>
</feature>
<dbReference type="SMART" id="SM00862">
    <property type="entry name" value="Trans_reg_C"/>
    <property type="match status" value="1"/>
</dbReference>
<organism evidence="10 11">
    <name type="scientific">Paenibacillus agricola</name>
    <dbReference type="NCBI Taxonomy" id="2716264"/>
    <lineage>
        <taxon>Bacteria</taxon>
        <taxon>Bacillati</taxon>
        <taxon>Bacillota</taxon>
        <taxon>Bacilli</taxon>
        <taxon>Bacillales</taxon>
        <taxon>Paenibacillaceae</taxon>
        <taxon>Paenibacillus</taxon>
    </lineage>
</organism>
<dbReference type="SUPFAM" id="SSF46894">
    <property type="entry name" value="C-terminal effector domain of the bipartite response regulators"/>
    <property type="match status" value="1"/>
</dbReference>
<feature type="domain" description="OmpR/PhoB-type" evidence="9">
    <location>
        <begin position="144"/>
        <end position="243"/>
    </location>
</feature>
<reference evidence="10" key="1">
    <citation type="submission" date="2020-03" db="EMBL/GenBank/DDBJ databases">
        <title>Draft sequencing of Paenibacilllus sp. S3N08.</title>
        <authorList>
            <person name="Kim D.-U."/>
        </authorList>
    </citation>
    <scope>NUCLEOTIDE SEQUENCE</scope>
    <source>
        <strain evidence="10">S3N08</strain>
    </source>
</reference>
<evidence type="ECO:0000259" key="8">
    <source>
        <dbReference type="PROSITE" id="PS50110"/>
    </source>
</evidence>
<dbReference type="PANTHER" id="PTHR48111:SF40">
    <property type="entry name" value="PHOSPHATE REGULON TRANSCRIPTIONAL REGULATORY PROTEIN PHOB"/>
    <property type="match status" value="1"/>
</dbReference>
<dbReference type="CDD" id="cd17574">
    <property type="entry name" value="REC_OmpR"/>
    <property type="match status" value="1"/>
</dbReference>
<accession>A0ABX0JFB9</accession>
<dbReference type="CDD" id="cd00383">
    <property type="entry name" value="trans_reg_C"/>
    <property type="match status" value="1"/>
</dbReference>
<evidence type="ECO:0000256" key="6">
    <source>
        <dbReference type="PROSITE-ProRule" id="PRU00169"/>
    </source>
</evidence>
<evidence type="ECO:0000256" key="2">
    <source>
        <dbReference type="ARBA" id="ARBA00023012"/>
    </source>
</evidence>
<keyword evidence="5" id="KW-0804">Transcription</keyword>
<dbReference type="InterPro" id="IPR039420">
    <property type="entry name" value="WalR-like"/>
</dbReference>
<dbReference type="EMBL" id="JAAOIW010000029">
    <property type="protein sequence ID" value="NHN35257.1"/>
    <property type="molecule type" value="Genomic_DNA"/>
</dbReference>
<dbReference type="InterPro" id="IPR016032">
    <property type="entry name" value="Sig_transdc_resp-reg_C-effctor"/>
</dbReference>
<name>A0ABX0JFB9_9BACL</name>
<dbReference type="PROSITE" id="PS50110">
    <property type="entry name" value="RESPONSE_REGULATORY"/>
    <property type="match status" value="1"/>
</dbReference>
<dbReference type="PANTHER" id="PTHR48111">
    <property type="entry name" value="REGULATOR OF RPOS"/>
    <property type="match status" value="1"/>
</dbReference>
<dbReference type="InterPro" id="IPR001789">
    <property type="entry name" value="Sig_transdc_resp-reg_receiver"/>
</dbReference>
<evidence type="ECO:0000256" key="4">
    <source>
        <dbReference type="ARBA" id="ARBA00023125"/>
    </source>
</evidence>
<comment type="caution">
    <text evidence="10">The sequence shown here is derived from an EMBL/GenBank/DDBJ whole genome shotgun (WGS) entry which is preliminary data.</text>
</comment>